<proteinExistence type="predicted"/>
<dbReference type="GO" id="GO:0016740">
    <property type="term" value="F:transferase activity"/>
    <property type="evidence" value="ECO:0007669"/>
    <property type="project" value="UniProtKB-KW"/>
</dbReference>
<name>A0ABD2NL44_9CUCU</name>
<evidence type="ECO:0000256" key="4">
    <source>
        <dbReference type="ARBA" id="ARBA00023150"/>
    </source>
</evidence>
<dbReference type="InterPro" id="IPR000594">
    <property type="entry name" value="ThiF_NAD_FAD-bd"/>
</dbReference>
<protein>
    <recommendedName>
        <fullName evidence="5">Ubiquitin activating enzyme 4</fullName>
    </recommendedName>
</protein>
<keyword evidence="7" id="KW-0812">Transmembrane</keyword>
<keyword evidence="4" id="KW-0501">Molybdenum cofactor biosynthesis</keyword>
<dbReference type="InterPro" id="IPR001763">
    <property type="entry name" value="Rhodanese-like_dom"/>
</dbReference>
<dbReference type="CDD" id="cd00757">
    <property type="entry name" value="ThiF_MoeB_HesA_family"/>
    <property type="match status" value="1"/>
</dbReference>
<evidence type="ECO:0000256" key="2">
    <source>
        <dbReference type="ARBA" id="ARBA00022741"/>
    </source>
</evidence>
<evidence type="ECO:0000313" key="10">
    <source>
        <dbReference type="Proteomes" id="UP001516400"/>
    </source>
</evidence>
<feature type="transmembrane region" description="Helical" evidence="7">
    <location>
        <begin position="89"/>
        <end position="116"/>
    </location>
</feature>
<sequence>MQYFYILEFLYRKERMTSKDEISELKDEILELKTLLKQKEKRLKELINSSENCPYSTQLSCQEISRYSRHMLIPQIGMKGQIAMKQSSVLIIGLGGLGCPAALYLAAAGIGTITFVDYDEVEITNFNRQILHAEDNINVSKVESACDMLQANSNTLQNLFDKNKYDVVLDGSDNVATRYLLNDMCVLNQVPLVSGSALQMEGQLTVYNFEDGPCYRCLFPIPPPPDTVTNCGDGGVLGAVTGVIGALQALETIKILTKADNVMSGRLLIFDASSTTFLNVKLRKKQETCDVCGLKPKITQLIDYEQFCGSKAHDKVIDINILTEVENICVKELATLEKESVIIDVRPKIEYEICKLPNTINIPYTYFKDNKNSEDITKTLLSFRSKTSRVFFICRRGNDSQRTEASMLILSLLILHFPFTEKKTPEIEQDRDCL</sequence>
<dbReference type="InterPro" id="IPR036873">
    <property type="entry name" value="Rhodanese-like_dom_sf"/>
</dbReference>
<dbReference type="InterPro" id="IPR035985">
    <property type="entry name" value="Ubiquitin-activating_enz"/>
</dbReference>
<dbReference type="SUPFAM" id="SSF69572">
    <property type="entry name" value="Activating enzymes of the ubiquitin-like proteins"/>
    <property type="match status" value="1"/>
</dbReference>
<dbReference type="Gene3D" id="3.40.250.10">
    <property type="entry name" value="Rhodanese-like domain"/>
    <property type="match status" value="1"/>
</dbReference>
<accession>A0ABD2NL44</accession>
<evidence type="ECO:0000256" key="6">
    <source>
        <dbReference type="SAM" id="Coils"/>
    </source>
</evidence>
<keyword evidence="3" id="KW-0067">ATP-binding</keyword>
<dbReference type="AlphaFoldDB" id="A0ABD2NL44"/>
<reference evidence="9 10" key="1">
    <citation type="journal article" date="2021" name="BMC Biol.">
        <title>Horizontally acquired antibacterial genes associated with adaptive radiation of ladybird beetles.</title>
        <authorList>
            <person name="Li H.S."/>
            <person name="Tang X.F."/>
            <person name="Huang Y.H."/>
            <person name="Xu Z.Y."/>
            <person name="Chen M.L."/>
            <person name="Du X.Y."/>
            <person name="Qiu B.Y."/>
            <person name="Chen P.T."/>
            <person name="Zhang W."/>
            <person name="Slipinski A."/>
            <person name="Escalona H.E."/>
            <person name="Waterhouse R.M."/>
            <person name="Zwick A."/>
            <person name="Pang H."/>
        </authorList>
    </citation>
    <scope>NUCLEOTIDE SEQUENCE [LARGE SCALE GENOMIC DNA]</scope>
    <source>
        <strain evidence="9">SYSU2018</strain>
    </source>
</reference>
<keyword evidence="7" id="KW-1133">Transmembrane helix</keyword>
<evidence type="ECO:0000313" key="9">
    <source>
        <dbReference type="EMBL" id="KAL3279397.1"/>
    </source>
</evidence>
<comment type="caution">
    <text evidence="9">The sequence shown here is derived from an EMBL/GenBank/DDBJ whole genome shotgun (WGS) entry which is preliminary data.</text>
</comment>
<dbReference type="FunFam" id="3.40.50.720:FF:000033">
    <property type="entry name" value="Adenylyltransferase and sulfurtransferase MOCS3"/>
    <property type="match status" value="1"/>
</dbReference>
<keyword evidence="2" id="KW-0547">Nucleotide-binding</keyword>
<keyword evidence="6" id="KW-0175">Coiled coil</keyword>
<evidence type="ECO:0000256" key="1">
    <source>
        <dbReference type="ARBA" id="ARBA00022679"/>
    </source>
</evidence>
<dbReference type="EMBL" id="JABFTP020000124">
    <property type="protein sequence ID" value="KAL3279397.1"/>
    <property type="molecule type" value="Genomic_DNA"/>
</dbReference>
<keyword evidence="1" id="KW-0808">Transferase</keyword>
<dbReference type="PANTHER" id="PTHR10953:SF102">
    <property type="entry name" value="ADENYLYLTRANSFERASE AND SULFURTRANSFERASE MOCS3"/>
    <property type="match status" value="1"/>
</dbReference>
<evidence type="ECO:0000256" key="5">
    <source>
        <dbReference type="ARBA" id="ARBA00030971"/>
    </source>
</evidence>
<evidence type="ECO:0000256" key="3">
    <source>
        <dbReference type="ARBA" id="ARBA00022840"/>
    </source>
</evidence>
<dbReference type="Proteomes" id="UP001516400">
    <property type="component" value="Unassembled WGS sequence"/>
</dbReference>
<gene>
    <name evidence="9" type="ORF">HHI36_016907</name>
</gene>
<feature type="coiled-coil region" evidence="6">
    <location>
        <begin position="15"/>
        <end position="49"/>
    </location>
</feature>
<dbReference type="Gene3D" id="3.40.50.720">
    <property type="entry name" value="NAD(P)-binding Rossmann-like Domain"/>
    <property type="match status" value="1"/>
</dbReference>
<dbReference type="InterPro" id="IPR045886">
    <property type="entry name" value="ThiF/MoeB/HesA"/>
</dbReference>
<organism evidence="9 10">
    <name type="scientific">Cryptolaemus montrouzieri</name>
    <dbReference type="NCBI Taxonomy" id="559131"/>
    <lineage>
        <taxon>Eukaryota</taxon>
        <taxon>Metazoa</taxon>
        <taxon>Ecdysozoa</taxon>
        <taxon>Arthropoda</taxon>
        <taxon>Hexapoda</taxon>
        <taxon>Insecta</taxon>
        <taxon>Pterygota</taxon>
        <taxon>Neoptera</taxon>
        <taxon>Endopterygota</taxon>
        <taxon>Coleoptera</taxon>
        <taxon>Polyphaga</taxon>
        <taxon>Cucujiformia</taxon>
        <taxon>Coccinelloidea</taxon>
        <taxon>Coccinellidae</taxon>
        <taxon>Scymninae</taxon>
        <taxon>Scymnini</taxon>
        <taxon>Cryptolaemus</taxon>
    </lineage>
</organism>
<feature type="domain" description="Rhodanese" evidence="8">
    <location>
        <begin position="336"/>
        <end position="403"/>
    </location>
</feature>
<dbReference type="PANTHER" id="PTHR10953">
    <property type="entry name" value="UBIQUITIN-ACTIVATING ENZYME E1"/>
    <property type="match status" value="1"/>
</dbReference>
<dbReference type="Pfam" id="PF00899">
    <property type="entry name" value="ThiF"/>
    <property type="match status" value="1"/>
</dbReference>
<evidence type="ECO:0000256" key="7">
    <source>
        <dbReference type="SAM" id="Phobius"/>
    </source>
</evidence>
<dbReference type="Pfam" id="PF00581">
    <property type="entry name" value="Rhodanese"/>
    <property type="match status" value="1"/>
</dbReference>
<evidence type="ECO:0000259" key="8">
    <source>
        <dbReference type="PROSITE" id="PS50206"/>
    </source>
</evidence>
<keyword evidence="10" id="KW-1185">Reference proteome</keyword>
<dbReference type="PROSITE" id="PS50206">
    <property type="entry name" value="RHODANESE_3"/>
    <property type="match status" value="1"/>
</dbReference>
<keyword evidence="7" id="KW-0472">Membrane</keyword>
<dbReference type="GO" id="GO:0006777">
    <property type="term" value="P:Mo-molybdopterin cofactor biosynthetic process"/>
    <property type="evidence" value="ECO:0007669"/>
    <property type="project" value="UniProtKB-KW"/>
</dbReference>
<dbReference type="GO" id="GO:0005524">
    <property type="term" value="F:ATP binding"/>
    <property type="evidence" value="ECO:0007669"/>
    <property type="project" value="UniProtKB-KW"/>
</dbReference>